<proteinExistence type="inferred from homology"/>
<dbReference type="Proteomes" id="UP000290889">
    <property type="component" value="Chromosome"/>
</dbReference>
<sequence>MYTIEDLSQAKKRKDLIEIALNKGMPVNKALQNLRYEEELRLLQIEMVNFQRWVKKNGIRVAVIFEGRDAAGKGGAIKRFKQHLNPRSTRVVALSKPTDVEKGQWYFRRYIKELPNPGEIVLFDRSWYNRAVVEPVMGFCNQQEYNQFMVQVPGFEHMLYEDGVKIIKFWFSISKKEQKKRMDSRLLNPLKKWKFSPVDQKGQELWDKYTYYKEHMFAKTHSTFSPWIIVKANSKKTARLESMRYVLSQFDYSGSHKSKTTILPDPNIVQRYFRQIEQIDI</sequence>
<protein>
    <recommendedName>
        <fullName evidence="4">ADP/GDP-polyphosphate phosphotransferase</fullName>
        <ecNumber evidence="4">2.7.4.-</ecNumber>
    </recommendedName>
    <alternativeName>
        <fullName evidence="4">Polyphosphate kinase PPK2</fullName>
    </alternativeName>
</protein>
<dbReference type="Gene3D" id="3.40.50.300">
    <property type="entry name" value="P-loop containing nucleotide triphosphate hydrolases"/>
    <property type="match status" value="1"/>
</dbReference>
<dbReference type="RefSeq" id="WP_129606838.1">
    <property type="nucleotide sequence ID" value="NZ_CP035544.1"/>
</dbReference>
<keyword evidence="3 4" id="KW-0418">Kinase</keyword>
<dbReference type="GO" id="GO:0006793">
    <property type="term" value="P:phosphorus metabolic process"/>
    <property type="evidence" value="ECO:0007669"/>
    <property type="project" value="InterPro"/>
</dbReference>
<organism evidence="6 7">
    <name type="scientific">Muriicola soli</name>
    <dbReference type="NCBI Taxonomy" id="2507538"/>
    <lineage>
        <taxon>Bacteria</taxon>
        <taxon>Pseudomonadati</taxon>
        <taxon>Bacteroidota</taxon>
        <taxon>Flavobacteriia</taxon>
        <taxon>Flavobacteriales</taxon>
        <taxon>Flavobacteriaceae</taxon>
        <taxon>Muriicola</taxon>
    </lineage>
</organism>
<comment type="function">
    <text evidence="4">Uses inorganic polyphosphate (polyP) as a donor to convert GDP to GTP or ADP to ATP.</text>
</comment>
<dbReference type="EC" id="2.7.4.-" evidence="4"/>
<keyword evidence="2 4" id="KW-0808">Transferase</keyword>
<dbReference type="AlphaFoldDB" id="A0A411ED01"/>
<dbReference type="PIRSF" id="PIRSF028756">
    <property type="entry name" value="PPK2_prd"/>
    <property type="match status" value="1"/>
</dbReference>
<dbReference type="KEGG" id="mur:EQY75_00140"/>
<gene>
    <name evidence="6" type="primary">ppk2</name>
    <name evidence="6" type="ORF">EQY75_00140</name>
</gene>
<dbReference type="NCBIfam" id="TIGR03707">
    <property type="entry name" value="PPK2_P_aer"/>
    <property type="match status" value="1"/>
</dbReference>
<reference evidence="6 7" key="1">
    <citation type="submission" date="2019-01" db="EMBL/GenBank/DDBJ databases">
        <title>Muriicola soli sp. nov., isolated from soil.</title>
        <authorList>
            <person name="Kang H.J."/>
            <person name="Kim S.B."/>
        </authorList>
    </citation>
    <scope>NUCLEOTIDE SEQUENCE [LARGE SCALE GENOMIC DNA]</scope>
    <source>
        <strain evidence="6 7">MMS17-SY002</strain>
    </source>
</reference>
<accession>A0A411ED01</accession>
<dbReference type="EMBL" id="CP035544">
    <property type="protein sequence ID" value="QBA65528.1"/>
    <property type="molecule type" value="Genomic_DNA"/>
</dbReference>
<dbReference type="Pfam" id="PF03976">
    <property type="entry name" value="PPK2"/>
    <property type="match status" value="1"/>
</dbReference>
<evidence type="ECO:0000259" key="5">
    <source>
        <dbReference type="Pfam" id="PF03976"/>
    </source>
</evidence>
<evidence type="ECO:0000313" key="7">
    <source>
        <dbReference type="Proteomes" id="UP000290889"/>
    </source>
</evidence>
<comment type="subunit">
    <text evidence="4">Homotetramer.</text>
</comment>
<keyword evidence="7" id="KW-1185">Reference proteome</keyword>
<comment type="similarity">
    <text evidence="1 4">Belongs to the polyphosphate kinase 2 (PPK2) family. Class I subfamily.</text>
</comment>
<dbReference type="OrthoDB" id="9775224at2"/>
<dbReference type="InterPro" id="IPR027417">
    <property type="entry name" value="P-loop_NTPase"/>
</dbReference>
<evidence type="ECO:0000313" key="6">
    <source>
        <dbReference type="EMBL" id="QBA65528.1"/>
    </source>
</evidence>
<dbReference type="PANTHER" id="PTHR34383:SF1">
    <property type="entry name" value="ADP-POLYPHOSPHATE PHOSPHOTRANSFERASE"/>
    <property type="match status" value="1"/>
</dbReference>
<dbReference type="GO" id="GO:0008976">
    <property type="term" value="F:polyphosphate kinase activity"/>
    <property type="evidence" value="ECO:0007669"/>
    <property type="project" value="UniProtKB-UniRule"/>
</dbReference>
<name>A0A411ED01_9FLAO</name>
<dbReference type="InterPro" id="IPR022488">
    <property type="entry name" value="PPK2-related"/>
</dbReference>
<evidence type="ECO:0000256" key="1">
    <source>
        <dbReference type="ARBA" id="ARBA00009924"/>
    </source>
</evidence>
<dbReference type="InterPro" id="IPR022486">
    <property type="entry name" value="PPK2_PA0141"/>
</dbReference>
<dbReference type="PANTHER" id="PTHR34383">
    <property type="entry name" value="POLYPHOSPHATE:AMP PHOSPHOTRANSFERASE-RELATED"/>
    <property type="match status" value="1"/>
</dbReference>
<evidence type="ECO:0000256" key="3">
    <source>
        <dbReference type="ARBA" id="ARBA00022777"/>
    </source>
</evidence>
<dbReference type="InterPro" id="IPR016898">
    <property type="entry name" value="Polyphosphate_phosphotransfera"/>
</dbReference>
<evidence type="ECO:0000256" key="4">
    <source>
        <dbReference type="RuleBase" id="RU369062"/>
    </source>
</evidence>
<evidence type="ECO:0000256" key="2">
    <source>
        <dbReference type="ARBA" id="ARBA00022679"/>
    </source>
</evidence>
<feature type="domain" description="Polyphosphate kinase-2-related" evidence="5">
    <location>
        <begin position="33"/>
        <end position="254"/>
    </location>
</feature>
<dbReference type="SUPFAM" id="SSF52540">
    <property type="entry name" value="P-loop containing nucleoside triphosphate hydrolases"/>
    <property type="match status" value="1"/>
</dbReference>